<evidence type="ECO:0000256" key="1">
    <source>
        <dbReference type="ARBA" id="ARBA00004429"/>
    </source>
</evidence>
<dbReference type="GO" id="GO:0005886">
    <property type="term" value="C:plasma membrane"/>
    <property type="evidence" value="ECO:0007669"/>
    <property type="project" value="UniProtKB-SubCell"/>
</dbReference>
<feature type="transmembrane region" description="Helical" evidence="6">
    <location>
        <begin position="156"/>
        <end position="176"/>
    </location>
</feature>
<comment type="caution">
    <text evidence="6">Lacks conserved residue(s) required for the propagation of feature annotation.</text>
</comment>
<dbReference type="Proteomes" id="UP000315037">
    <property type="component" value="Unassembled WGS sequence"/>
</dbReference>
<comment type="caution">
    <text evidence="7">The sequence shown here is derived from an EMBL/GenBank/DDBJ whole genome shotgun (WGS) entry which is preliminary data.</text>
</comment>
<evidence type="ECO:0000256" key="2">
    <source>
        <dbReference type="ARBA" id="ARBA00022475"/>
    </source>
</evidence>
<evidence type="ECO:0000256" key="3">
    <source>
        <dbReference type="ARBA" id="ARBA00022692"/>
    </source>
</evidence>
<dbReference type="RefSeq" id="WP_165600664.1">
    <property type="nucleotide sequence ID" value="NZ_SORZ01000002.1"/>
</dbReference>
<comment type="subcellular location">
    <subcellularLocation>
        <location evidence="1">Cell inner membrane</location>
        <topology evidence="1">Multi-pass membrane protein</topology>
    </subcellularLocation>
    <subcellularLocation>
        <location evidence="6">Cell membrane</location>
        <topology evidence="6">Multi-pass membrane protein</topology>
    </subcellularLocation>
</comment>
<keyword evidence="4 6" id="KW-1133">Transmembrane helix</keyword>
<evidence type="ECO:0000313" key="8">
    <source>
        <dbReference type="Proteomes" id="UP000315037"/>
    </source>
</evidence>
<protein>
    <recommendedName>
        <fullName evidence="6">Na(+)/H(+) antiporter NhaA</fullName>
    </recommendedName>
    <alternativeName>
        <fullName evidence="6">Sodium/proton antiporter NhaA</fullName>
    </alternativeName>
</protein>
<dbReference type="HAMAP" id="MF_01844">
    <property type="entry name" value="NhaA"/>
    <property type="match status" value="1"/>
</dbReference>
<keyword evidence="6" id="KW-0406">Ion transport</keyword>
<feature type="transmembrane region" description="Helical" evidence="6">
    <location>
        <begin position="182"/>
        <end position="200"/>
    </location>
</feature>
<sequence length="389" mass="40318">MPAGKKLSERLSGPAVTGILLVLATVLGLGCASTSLAPLYHALLAWVPFPAFPLTLASWISEGLMGVFFTTLALEIKHDLLVGPLASPRRAALPLVGAVGGMAVPGAVAAFCGSAFLNLAGVPALQGWAIPTATDAAFTVPILASLPRIPGNLRAFLMALAIFDDLGAIVIMALFYGHSPHLVILAAALVPLLCMGLLAWRKTPQLWAYLPFTLILWVLLLRAGLEPTLAGVVLGFCLPLQSGHRLNRQLALPVGLVILPLFAFVSTGVDLRLFTPAFLAAAPFLGPALGLTLGKPLGVCGAVWGVNRLGLLPAMPGVQGRWLLGMGMICGIGFTMSLLIASLAFTGALPLMQARLGVLMGSLIAALTGWLTLRRACQLSTSSAHSPSG</sequence>
<dbReference type="EMBL" id="SORZ01000002">
    <property type="protein sequence ID" value="TPW33970.1"/>
    <property type="molecule type" value="Genomic_DNA"/>
</dbReference>
<dbReference type="NCBIfam" id="TIGR00773">
    <property type="entry name" value="NhaA"/>
    <property type="match status" value="1"/>
</dbReference>
<feature type="transmembrane region" description="Helical" evidence="6">
    <location>
        <begin position="324"/>
        <end position="349"/>
    </location>
</feature>
<feature type="transmembrane region" description="Helical" evidence="6">
    <location>
        <begin position="56"/>
        <end position="74"/>
    </location>
</feature>
<keyword evidence="2 6" id="KW-1003">Cell membrane</keyword>
<keyword evidence="8" id="KW-1185">Reference proteome</keyword>
<comment type="similarity">
    <text evidence="6">Belongs to the NhaA Na(+)/H(+) (TC 2.A.33) antiporter family.</text>
</comment>
<keyword evidence="3 6" id="KW-0812">Transmembrane</keyword>
<comment type="function">
    <text evidence="6">Na(+)/H(+) antiporter that extrudes sodium in exchange for external protons.</text>
</comment>
<keyword evidence="6" id="KW-0813">Transport</keyword>
<dbReference type="GO" id="GO:0015385">
    <property type="term" value="F:sodium:proton antiporter activity"/>
    <property type="evidence" value="ECO:0007669"/>
    <property type="project" value="UniProtKB-UniRule"/>
</dbReference>
<organism evidence="7 8">
    <name type="scientific">Oecophyllibacter saccharovorans</name>
    <dbReference type="NCBI Taxonomy" id="2558360"/>
    <lineage>
        <taxon>Bacteria</taxon>
        <taxon>Pseudomonadati</taxon>
        <taxon>Pseudomonadota</taxon>
        <taxon>Alphaproteobacteria</taxon>
        <taxon>Acetobacterales</taxon>
        <taxon>Acetobacteraceae</taxon>
        <taxon>Oecophyllibacter</taxon>
    </lineage>
</organism>
<evidence type="ECO:0000256" key="5">
    <source>
        <dbReference type="ARBA" id="ARBA00023136"/>
    </source>
</evidence>
<feature type="transmembrane region" description="Helical" evidence="6">
    <location>
        <begin position="95"/>
        <end position="119"/>
    </location>
</feature>
<accession>A0A506UKW8</accession>
<dbReference type="PROSITE" id="PS51257">
    <property type="entry name" value="PROKAR_LIPOPROTEIN"/>
    <property type="match status" value="1"/>
</dbReference>
<evidence type="ECO:0000256" key="6">
    <source>
        <dbReference type="HAMAP-Rule" id="MF_01844"/>
    </source>
</evidence>
<dbReference type="InterPro" id="IPR004670">
    <property type="entry name" value="NhaA"/>
</dbReference>
<dbReference type="PANTHER" id="PTHR30341">
    <property type="entry name" value="SODIUM ION/PROTON ANTIPORTER NHAA-RELATED"/>
    <property type="match status" value="1"/>
</dbReference>
<dbReference type="Pfam" id="PF06965">
    <property type="entry name" value="Na_H_antiport_1"/>
    <property type="match status" value="1"/>
</dbReference>
<feature type="transmembrane region" description="Helical" evidence="6">
    <location>
        <begin position="278"/>
        <end position="304"/>
    </location>
</feature>
<keyword evidence="6" id="KW-0739">Sodium transport</keyword>
<evidence type="ECO:0000256" key="4">
    <source>
        <dbReference type="ARBA" id="ARBA00022989"/>
    </source>
</evidence>
<dbReference type="Gene3D" id="1.20.1530.10">
    <property type="entry name" value="Na+/H+ antiporter like domain"/>
    <property type="match status" value="1"/>
</dbReference>
<keyword evidence="6" id="KW-0050">Antiport</keyword>
<reference evidence="7 8" key="1">
    <citation type="submission" date="2019-03" db="EMBL/GenBank/DDBJ databases">
        <title>The complete genome sequence of Neokomagataea sp. Jb2 NBRC113641.</title>
        <authorList>
            <person name="Chua K.-O."/>
            <person name="Chan K.-G."/>
            <person name="See-Too W.-S."/>
        </authorList>
    </citation>
    <scope>NUCLEOTIDE SEQUENCE [LARGE SCALE GENOMIC DNA]</scope>
    <source>
        <strain evidence="7 8">Jb2</strain>
    </source>
</reference>
<dbReference type="PANTHER" id="PTHR30341:SF0">
    <property type="entry name" value="NA(+)_H(+) ANTIPORTER NHAA"/>
    <property type="match status" value="1"/>
</dbReference>
<feature type="transmembrane region" description="Helical" evidence="6">
    <location>
        <begin position="250"/>
        <end position="271"/>
    </location>
</feature>
<evidence type="ECO:0000313" key="7">
    <source>
        <dbReference type="EMBL" id="TPW33970.1"/>
    </source>
</evidence>
<dbReference type="InterPro" id="IPR023171">
    <property type="entry name" value="Na/H_antiporter_dom_sf"/>
</dbReference>
<keyword evidence="5 6" id="KW-0472">Membrane</keyword>
<comment type="catalytic activity">
    <reaction evidence="6">
        <text>Na(+)(in) + 2 H(+)(out) = Na(+)(out) + 2 H(+)(in)</text>
        <dbReference type="Rhea" id="RHEA:29251"/>
        <dbReference type="ChEBI" id="CHEBI:15378"/>
        <dbReference type="ChEBI" id="CHEBI:29101"/>
    </reaction>
</comment>
<keyword evidence="6" id="KW-0915">Sodium</keyword>
<gene>
    <name evidence="6 7" type="primary">nhaA</name>
    <name evidence="7" type="ORF">E3202_05205</name>
</gene>
<dbReference type="AlphaFoldDB" id="A0A506UKW8"/>
<proteinExistence type="inferred from homology"/>
<name>A0A506UKW8_9PROT</name>
<dbReference type="GO" id="GO:0006885">
    <property type="term" value="P:regulation of pH"/>
    <property type="evidence" value="ECO:0007669"/>
    <property type="project" value="UniProtKB-UniRule"/>
</dbReference>
<feature type="transmembrane region" description="Helical" evidence="6">
    <location>
        <begin position="356"/>
        <end position="373"/>
    </location>
</feature>